<dbReference type="SMART" id="SM00355">
    <property type="entry name" value="ZnF_C2H2"/>
    <property type="match status" value="3"/>
</dbReference>
<feature type="region of interest" description="Disordered" evidence="2">
    <location>
        <begin position="338"/>
        <end position="372"/>
    </location>
</feature>
<gene>
    <name evidence="4" type="ORF">BJ508DRAFT_141336</name>
</gene>
<dbReference type="GO" id="GO:0008270">
    <property type="term" value="F:zinc ion binding"/>
    <property type="evidence" value="ECO:0007669"/>
    <property type="project" value="UniProtKB-KW"/>
</dbReference>
<keyword evidence="1" id="KW-0863">Zinc-finger</keyword>
<dbReference type="PROSITE" id="PS00028">
    <property type="entry name" value="ZINC_FINGER_C2H2_1"/>
    <property type="match status" value="1"/>
</dbReference>
<dbReference type="PROSITE" id="PS50157">
    <property type="entry name" value="ZINC_FINGER_C2H2_2"/>
    <property type="match status" value="2"/>
</dbReference>
<protein>
    <recommendedName>
        <fullName evidence="3">C2H2-type domain-containing protein</fullName>
    </recommendedName>
</protein>
<feature type="compositionally biased region" description="Low complexity" evidence="2">
    <location>
        <begin position="352"/>
        <end position="366"/>
    </location>
</feature>
<feature type="region of interest" description="Disordered" evidence="2">
    <location>
        <begin position="170"/>
        <end position="210"/>
    </location>
</feature>
<feature type="compositionally biased region" description="Polar residues" evidence="2">
    <location>
        <begin position="522"/>
        <end position="531"/>
    </location>
</feature>
<feature type="region of interest" description="Disordered" evidence="2">
    <location>
        <begin position="436"/>
        <end position="464"/>
    </location>
</feature>
<feature type="region of interest" description="Disordered" evidence="2">
    <location>
        <begin position="305"/>
        <end position="325"/>
    </location>
</feature>
<feature type="domain" description="C2H2-type" evidence="3">
    <location>
        <begin position="517"/>
        <end position="553"/>
    </location>
</feature>
<evidence type="ECO:0000259" key="3">
    <source>
        <dbReference type="PROSITE" id="PS50157"/>
    </source>
</evidence>
<accession>A0A3N4I0F5</accession>
<dbReference type="STRING" id="1160509.A0A3N4I0F5"/>
<evidence type="ECO:0000313" key="4">
    <source>
        <dbReference type="EMBL" id="RPA79449.1"/>
    </source>
</evidence>
<feature type="domain" description="C2H2-type" evidence="3">
    <location>
        <begin position="470"/>
        <end position="500"/>
    </location>
</feature>
<sequence>MMRAPPSPSVHSNFNFFNPQPEQLDASYYNYNYEPTKYYNDNTKRQRTTIAPQNFYPHSTVSSAAYQQPISAFDFSSMQTGLTAPILQHPVTPDSTSLNVSRRTTPINSPATSSMADWGSLYPTASDSPSYSTYTTAPLKLETQSNQYLTPYQQPRGASAMAMTQAKINGQPSGLDEEDILPPLSTSSRQSDNGLYSPLTPTTSPNPEFVDTSMSEITRAYVDEWMDEYLRLPTDVSMIKSEPADKYNTNLYNTGSAIQHSPRNAQNQTQVPTSQPLKQLYQQAQTTHVMMGQQNGTVNMARNTSPFRAGSPFHPGRNQPVSPARHTVKPWAHTLGYASAQREQQAEEEARAMQQQQQQQSERLAATPETVSPRETFLESFDPLQGGNVSIFGAQEGSTQPDSYNDDFRPEDSEVHYEYPVHHNFNFQLQYQQYPEHTGSAQPQQTMQQQHDQTNSLSKPTIPKGSSGTYACNVGTCCQRFSSAAKLAKHKKDVHKNPSSHGMTSGHIPRSHQPGPHKCTRINPTTGKPCNTVFSRPYDLTRHEDTIHNTNREKARCELCNDDKTFSRADALTRHKKVKHGIEK</sequence>
<feature type="compositionally biased region" description="Polar residues" evidence="2">
    <location>
        <begin position="184"/>
        <end position="210"/>
    </location>
</feature>
<proteinExistence type="predicted"/>
<dbReference type="InterPro" id="IPR013087">
    <property type="entry name" value="Znf_C2H2_type"/>
</dbReference>
<keyword evidence="1" id="KW-0479">Metal-binding</keyword>
<dbReference type="EMBL" id="ML119699">
    <property type="protein sequence ID" value="RPA79449.1"/>
    <property type="molecule type" value="Genomic_DNA"/>
</dbReference>
<feature type="compositionally biased region" description="Low complexity" evidence="2">
    <location>
        <begin position="442"/>
        <end position="453"/>
    </location>
</feature>
<evidence type="ECO:0000256" key="1">
    <source>
        <dbReference type="PROSITE-ProRule" id="PRU00042"/>
    </source>
</evidence>
<evidence type="ECO:0000256" key="2">
    <source>
        <dbReference type="SAM" id="MobiDB-lite"/>
    </source>
</evidence>
<feature type="compositionally biased region" description="Polar residues" evidence="2">
    <location>
        <begin position="93"/>
        <end position="112"/>
    </location>
</feature>
<feature type="compositionally biased region" description="Polar residues" evidence="2">
    <location>
        <begin position="454"/>
        <end position="464"/>
    </location>
</feature>
<organism evidence="4 5">
    <name type="scientific">Ascobolus immersus RN42</name>
    <dbReference type="NCBI Taxonomy" id="1160509"/>
    <lineage>
        <taxon>Eukaryota</taxon>
        <taxon>Fungi</taxon>
        <taxon>Dikarya</taxon>
        <taxon>Ascomycota</taxon>
        <taxon>Pezizomycotina</taxon>
        <taxon>Pezizomycetes</taxon>
        <taxon>Pezizales</taxon>
        <taxon>Ascobolaceae</taxon>
        <taxon>Ascobolus</taxon>
    </lineage>
</organism>
<feature type="region of interest" description="Disordered" evidence="2">
    <location>
        <begin position="87"/>
        <end position="112"/>
    </location>
</feature>
<keyword evidence="1" id="KW-0862">Zinc</keyword>
<dbReference type="Gene3D" id="3.30.160.60">
    <property type="entry name" value="Classic Zinc Finger"/>
    <property type="match status" value="1"/>
</dbReference>
<keyword evidence="5" id="KW-1185">Reference proteome</keyword>
<dbReference type="OrthoDB" id="7295497at2759"/>
<dbReference type="Proteomes" id="UP000275078">
    <property type="component" value="Unassembled WGS sequence"/>
</dbReference>
<feature type="region of interest" description="Disordered" evidence="2">
    <location>
        <begin position="490"/>
        <end position="531"/>
    </location>
</feature>
<name>A0A3N4I0F5_ASCIM</name>
<reference evidence="4 5" key="1">
    <citation type="journal article" date="2018" name="Nat. Ecol. Evol.">
        <title>Pezizomycetes genomes reveal the molecular basis of ectomycorrhizal truffle lifestyle.</title>
        <authorList>
            <person name="Murat C."/>
            <person name="Payen T."/>
            <person name="Noel B."/>
            <person name="Kuo A."/>
            <person name="Morin E."/>
            <person name="Chen J."/>
            <person name="Kohler A."/>
            <person name="Krizsan K."/>
            <person name="Balestrini R."/>
            <person name="Da Silva C."/>
            <person name="Montanini B."/>
            <person name="Hainaut M."/>
            <person name="Levati E."/>
            <person name="Barry K.W."/>
            <person name="Belfiori B."/>
            <person name="Cichocki N."/>
            <person name="Clum A."/>
            <person name="Dockter R.B."/>
            <person name="Fauchery L."/>
            <person name="Guy J."/>
            <person name="Iotti M."/>
            <person name="Le Tacon F."/>
            <person name="Lindquist E.A."/>
            <person name="Lipzen A."/>
            <person name="Malagnac F."/>
            <person name="Mello A."/>
            <person name="Molinier V."/>
            <person name="Miyauchi S."/>
            <person name="Poulain J."/>
            <person name="Riccioni C."/>
            <person name="Rubini A."/>
            <person name="Sitrit Y."/>
            <person name="Splivallo R."/>
            <person name="Traeger S."/>
            <person name="Wang M."/>
            <person name="Zifcakova L."/>
            <person name="Wipf D."/>
            <person name="Zambonelli A."/>
            <person name="Paolocci F."/>
            <person name="Nowrousian M."/>
            <person name="Ottonello S."/>
            <person name="Baldrian P."/>
            <person name="Spatafora J.W."/>
            <person name="Henrissat B."/>
            <person name="Nagy L.G."/>
            <person name="Aury J.M."/>
            <person name="Wincker P."/>
            <person name="Grigoriev I.V."/>
            <person name="Bonfante P."/>
            <person name="Martin F.M."/>
        </authorList>
    </citation>
    <scope>NUCLEOTIDE SEQUENCE [LARGE SCALE GENOMIC DNA]</scope>
    <source>
        <strain evidence="4 5">RN42</strain>
    </source>
</reference>
<dbReference type="AlphaFoldDB" id="A0A3N4I0F5"/>
<evidence type="ECO:0000313" key="5">
    <source>
        <dbReference type="Proteomes" id="UP000275078"/>
    </source>
</evidence>